<name>A0A6J4SXN7_9ACTN</name>
<evidence type="ECO:0000313" key="2">
    <source>
        <dbReference type="EMBL" id="CAA9507966.1"/>
    </source>
</evidence>
<feature type="compositionally biased region" description="Basic and acidic residues" evidence="1">
    <location>
        <begin position="67"/>
        <end position="76"/>
    </location>
</feature>
<sequence length="147" mass="16805">EAGGVARRRRRRARRLRLRERREPRGRRRLGDHPPGMRAQRAGLGRRGSGGSAPAAGAPRHRAVAPARERPADHDRQRLHRDRPRAARAGLPVTAGADDPVRRERRLRRRGHGHRRPYPELLEGRAPLQGRLELHGDARARARRREL</sequence>
<feature type="compositionally biased region" description="Basic residues" evidence="1">
    <location>
        <begin position="103"/>
        <end position="116"/>
    </location>
</feature>
<feature type="compositionally biased region" description="Basic and acidic residues" evidence="1">
    <location>
        <begin position="132"/>
        <end position="147"/>
    </location>
</feature>
<feature type="non-terminal residue" evidence="2">
    <location>
        <position position="147"/>
    </location>
</feature>
<accession>A0A6J4SXN7</accession>
<dbReference type="AlphaFoldDB" id="A0A6J4SXN7"/>
<feature type="non-terminal residue" evidence="2">
    <location>
        <position position="1"/>
    </location>
</feature>
<reference evidence="2" key="1">
    <citation type="submission" date="2020-02" db="EMBL/GenBank/DDBJ databases">
        <authorList>
            <person name="Meier V. D."/>
        </authorList>
    </citation>
    <scope>NUCLEOTIDE SEQUENCE</scope>
    <source>
        <strain evidence="2">AVDCRST_MAG85</strain>
    </source>
</reference>
<organism evidence="2">
    <name type="scientific">uncultured Solirubrobacteraceae bacterium</name>
    <dbReference type="NCBI Taxonomy" id="1162706"/>
    <lineage>
        <taxon>Bacteria</taxon>
        <taxon>Bacillati</taxon>
        <taxon>Actinomycetota</taxon>
        <taxon>Thermoleophilia</taxon>
        <taxon>Solirubrobacterales</taxon>
        <taxon>Solirubrobacteraceae</taxon>
        <taxon>environmental samples</taxon>
    </lineage>
</organism>
<evidence type="ECO:0000256" key="1">
    <source>
        <dbReference type="SAM" id="MobiDB-lite"/>
    </source>
</evidence>
<feature type="region of interest" description="Disordered" evidence="1">
    <location>
        <begin position="1"/>
        <end position="147"/>
    </location>
</feature>
<proteinExistence type="predicted"/>
<protein>
    <submittedName>
        <fullName evidence="2">Uncharacterized protein</fullName>
    </submittedName>
</protein>
<dbReference type="EMBL" id="CADCVT010000235">
    <property type="protein sequence ID" value="CAA9507966.1"/>
    <property type="molecule type" value="Genomic_DNA"/>
</dbReference>
<gene>
    <name evidence="2" type="ORF">AVDCRST_MAG85-2157</name>
</gene>
<feature type="compositionally biased region" description="Basic residues" evidence="1">
    <location>
        <begin position="1"/>
        <end position="30"/>
    </location>
</feature>